<keyword evidence="2" id="KW-0067">ATP-binding</keyword>
<dbReference type="Gene3D" id="3.40.50.300">
    <property type="entry name" value="P-loop containing nucleotide triphosphate hydrolases"/>
    <property type="match status" value="1"/>
</dbReference>
<evidence type="ECO:0000256" key="1">
    <source>
        <dbReference type="ARBA" id="ARBA00022741"/>
    </source>
</evidence>
<dbReference type="InterPro" id="IPR010488">
    <property type="entry name" value="Zeta_toxin_domain"/>
</dbReference>
<keyword evidence="1" id="KW-0547">Nucleotide-binding</keyword>
<dbReference type="GO" id="GO:0005524">
    <property type="term" value="F:ATP binding"/>
    <property type="evidence" value="ECO:0007669"/>
    <property type="project" value="UniProtKB-KW"/>
</dbReference>
<dbReference type="AlphaFoldDB" id="A0A366MQN5"/>
<dbReference type="Pfam" id="PF06414">
    <property type="entry name" value="Zeta_toxin"/>
    <property type="match status" value="1"/>
</dbReference>
<dbReference type="OrthoDB" id="9791543at2"/>
<proteinExistence type="predicted"/>
<dbReference type="EMBL" id="PDKB01000017">
    <property type="protein sequence ID" value="RBQ28357.1"/>
    <property type="molecule type" value="Genomic_DNA"/>
</dbReference>
<dbReference type="PANTHER" id="PTHR39206:SF1">
    <property type="entry name" value="SLL8004 PROTEIN"/>
    <property type="match status" value="1"/>
</dbReference>
<gene>
    <name evidence="4" type="ORF">CRU91_09715</name>
</gene>
<evidence type="ECO:0000259" key="3">
    <source>
        <dbReference type="Pfam" id="PF06414"/>
    </source>
</evidence>
<feature type="domain" description="Zeta toxin" evidence="3">
    <location>
        <begin position="2"/>
        <end position="163"/>
    </location>
</feature>
<dbReference type="PANTHER" id="PTHR39206">
    <property type="entry name" value="SLL8004 PROTEIN"/>
    <property type="match status" value="1"/>
</dbReference>
<organism evidence="4 5">
    <name type="scientific">Aliarcobacter vitoriensis</name>
    <dbReference type="NCBI Taxonomy" id="2011099"/>
    <lineage>
        <taxon>Bacteria</taxon>
        <taxon>Pseudomonadati</taxon>
        <taxon>Campylobacterota</taxon>
        <taxon>Epsilonproteobacteria</taxon>
        <taxon>Campylobacterales</taxon>
        <taxon>Arcobacteraceae</taxon>
        <taxon>Aliarcobacter</taxon>
    </lineage>
</organism>
<comment type="caution">
    <text evidence="4">The sequence shown here is derived from an EMBL/GenBank/DDBJ whole genome shotgun (WGS) entry which is preliminary data.</text>
</comment>
<evidence type="ECO:0000256" key="2">
    <source>
        <dbReference type="ARBA" id="ARBA00022840"/>
    </source>
</evidence>
<dbReference type="InterPro" id="IPR027417">
    <property type="entry name" value="P-loop_NTPase"/>
</dbReference>
<evidence type="ECO:0000313" key="5">
    <source>
        <dbReference type="Proteomes" id="UP000252669"/>
    </source>
</evidence>
<reference evidence="4 5" key="1">
    <citation type="submission" date="2017-10" db="EMBL/GenBank/DDBJ databases">
        <title>Genomics of the genus Arcobacter.</title>
        <authorList>
            <person name="Perez-Cataluna A."/>
            <person name="Figueras M.J."/>
        </authorList>
    </citation>
    <scope>NUCLEOTIDE SEQUENCE [LARGE SCALE GENOMIC DNA]</scope>
    <source>
        <strain evidence="4 5">CECT 9230</strain>
    </source>
</reference>
<keyword evidence="5" id="KW-1185">Reference proteome</keyword>
<evidence type="ECO:0000313" key="4">
    <source>
        <dbReference type="EMBL" id="RBQ28357.1"/>
    </source>
</evidence>
<dbReference type="SUPFAM" id="SSF52540">
    <property type="entry name" value="P-loop containing nucleoside triphosphate hydrolases"/>
    <property type="match status" value="1"/>
</dbReference>
<accession>A0A366MQN5</accession>
<name>A0A366MQN5_9BACT</name>
<dbReference type="RefSeq" id="WP_113895033.1">
    <property type="nucleotide sequence ID" value="NZ_JANJGA010000001.1"/>
</dbReference>
<dbReference type="GO" id="GO:0016301">
    <property type="term" value="F:kinase activity"/>
    <property type="evidence" value="ECO:0007669"/>
    <property type="project" value="InterPro"/>
</dbReference>
<dbReference type="Proteomes" id="UP000252669">
    <property type="component" value="Unassembled WGS sequence"/>
</dbReference>
<sequence length="240" mass="28056">MQNRPKAFIFVGANASGKSTFISHLLNNKIIAGTYINPDLILKEELKLEETKENYIKAFKIAEDRRNELLQNNKDMIVETVFSTQEKVDFLFKLKEKNYDIVTFFTNTEDEQINVLYLYNRVKQGGHDVPIKKLIERKEKCFNNVKKSIKNIDCLILIDNSRINEPPIIVKSISQGNICFDNLVNLKINWIDDLTKDLIFDDSNIQKSHLQLCNNIINSMNNYKYILTKTYNEKNKILQQ</sequence>
<protein>
    <recommendedName>
        <fullName evidence="3">Zeta toxin domain-containing protein</fullName>
    </recommendedName>
</protein>